<dbReference type="RefSeq" id="WP_231484964.1">
    <property type="nucleotide sequence ID" value="NZ_BAAAZO010000001.1"/>
</dbReference>
<dbReference type="Pfam" id="PF04149">
    <property type="entry name" value="DUF397"/>
    <property type="match status" value="1"/>
</dbReference>
<dbReference type="Proteomes" id="UP001501074">
    <property type="component" value="Unassembled WGS sequence"/>
</dbReference>
<evidence type="ECO:0000313" key="2">
    <source>
        <dbReference type="EMBL" id="GAA3592006.1"/>
    </source>
</evidence>
<organism evidence="2 3">
    <name type="scientific">Kineosporia mesophila</name>
    <dbReference type="NCBI Taxonomy" id="566012"/>
    <lineage>
        <taxon>Bacteria</taxon>
        <taxon>Bacillati</taxon>
        <taxon>Actinomycetota</taxon>
        <taxon>Actinomycetes</taxon>
        <taxon>Kineosporiales</taxon>
        <taxon>Kineosporiaceae</taxon>
        <taxon>Kineosporia</taxon>
    </lineage>
</organism>
<comment type="caution">
    <text evidence="2">The sequence shown here is derived from an EMBL/GenBank/DDBJ whole genome shotgun (WGS) entry which is preliminary data.</text>
</comment>
<evidence type="ECO:0000259" key="1">
    <source>
        <dbReference type="Pfam" id="PF04149"/>
    </source>
</evidence>
<name>A0ABP6YV29_9ACTN</name>
<feature type="domain" description="DUF397" evidence="1">
    <location>
        <begin position="12"/>
        <end position="61"/>
    </location>
</feature>
<dbReference type="EMBL" id="BAAAZO010000001">
    <property type="protein sequence ID" value="GAA3592006.1"/>
    <property type="molecule type" value="Genomic_DNA"/>
</dbReference>
<gene>
    <name evidence="2" type="ORF">GCM10022223_03330</name>
</gene>
<keyword evidence="3" id="KW-1185">Reference proteome</keyword>
<dbReference type="InterPro" id="IPR007278">
    <property type="entry name" value="DUF397"/>
</dbReference>
<sequence>MREDSGRNATGHWKRSSKCNSGNCVEVMVTSEDVRMRDSSRGDEVLAFSRPAWAAFVAEMRSLAVKEGEEITIRSAGAEAFVGYGDGGRSLSFARSHWDVFIKGVRAGEFDL</sequence>
<protein>
    <recommendedName>
        <fullName evidence="1">DUF397 domain-containing protein</fullName>
    </recommendedName>
</protein>
<proteinExistence type="predicted"/>
<reference evidence="3" key="1">
    <citation type="journal article" date="2019" name="Int. J. Syst. Evol. Microbiol.">
        <title>The Global Catalogue of Microorganisms (GCM) 10K type strain sequencing project: providing services to taxonomists for standard genome sequencing and annotation.</title>
        <authorList>
            <consortium name="The Broad Institute Genomics Platform"/>
            <consortium name="The Broad Institute Genome Sequencing Center for Infectious Disease"/>
            <person name="Wu L."/>
            <person name="Ma J."/>
        </authorList>
    </citation>
    <scope>NUCLEOTIDE SEQUENCE [LARGE SCALE GENOMIC DNA]</scope>
    <source>
        <strain evidence="3">JCM 16902</strain>
    </source>
</reference>
<evidence type="ECO:0000313" key="3">
    <source>
        <dbReference type="Proteomes" id="UP001501074"/>
    </source>
</evidence>
<accession>A0ABP6YV29</accession>